<feature type="region of interest" description="Disordered" evidence="9">
    <location>
        <begin position="1760"/>
        <end position="1781"/>
    </location>
</feature>
<feature type="domain" description="BIG2" evidence="11">
    <location>
        <begin position="1031"/>
        <end position="1106"/>
    </location>
</feature>
<dbReference type="InterPro" id="IPR055099">
    <property type="entry name" value="Ig_NUP210_7th"/>
</dbReference>
<keyword evidence="6 10" id="KW-0472">Membrane</keyword>
<protein>
    <recommendedName>
        <fullName evidence="11">BIG2 domain-containing protein</fullName>
    </recommendedName>
</protein>
<dbReference type="Pfam" id="PF22963">
    <property type="entry name" value="Ig_NUP210_3rd"/>
    <property type="match status" value="1"/>
</dbReference>
<keyword evidence="3 10" id="KW-0812">Transmembrane</keyword>
<evidence type="ECO:0000256" key="1">
    <source>
        <dbReference type="ARBA" id="ARBA00004590"/>
    </source>
</evidence>
<feature type="transmembrane region" description="Helical" evidence="10">
    <location>
        <begin position="1718"/>
        <end position="1739"/>
    </location>
</feature>
<dbReference type="Pfam" id="PF26182">
    <property type="entry name" value="Ig_NUP210_5th"/>
    <property type="match status" value="1"/>
</dbReference>
<dbReference type="SUPFAM" id="SSF49373">
    <property type="entry name" value="Invasin/intimin cell-adhesion fragments"/>
    <property type="match status" value="2"/>
</dbReference>
<evidence type="ECO:0000256" key="2">
    <source>
        <dbReference type="ARBA" id="ARBA00007313"/>
    </source>
</evidence>
<evidence type="ECO:0000256" key="7">
    <source>
        <dbReference type="ARBA" id="ARBA00023180"/>
    </source>
</evidence>
<keyword evidence="8" id="KW-0539">Nucleus</keyword>
<evidence type="ECO:0000313" key="12">
    <source>
        <dbReference type="Ensembl" id="ENSCAFP00040004653.1"/>
    </source>
</evidence>
<dbReference type="Pfam" id="PF02368">
    <property type="entry name" value="Big_2"/>
    <property type="match status" value="1"/>
</dbReference>
<keyword evidence="7" id="KW-0325">Glycoprotein</keyword>
<dbReference type="InterPro" id="IPR045197">
    <property type="entry name" value="NUP210-like"/>
</dbReference>
<dbReference type="InterPro" id="IPR055095">
    <property type="entry name" value="NUP210_Ig_C"/>
</dbReference>
<evidence type="ECO:0000256" key="5">
    <source>
        <dbReference type="ARBA" id="ARBA00022989"/>
    </source>
</evidence>
<comment type="similarity">
    <text evidence="2">Belongs to the NUP210 family.</text>
</comment>
<accession>A0A8C0PV68</accession>
<dbReference type="InterPro" id="IPR056897">
    <property type="entry name" value="Ig_NUP210_4th"/>
</dbReference>
<dbReference type="GO" id="GO:0031965">
    <property type="term" value="C:nuclear membrane"/>
    <property type="evidence" value="ECO:0007669"/>
    <property type="project" value="UniProtKB-SubCell"/>
</dbReference>
<dbReference type="InterPro" id="IPR003343">
    <property type="entry name" value="Big_2"/>
</dbReference>
<dbReference type="Pfam" id="PF22959">
    <property type="entry name" value="Ig_NUP210_15th"/>
    <property type="match status" value="1"/>
</dbReference>
<dbReference type="SMART" id="SM00635">
    <property type="entry name" value="BID_2"/>
    <property type="match status" value="1"/>
</dbReference>
<dbReference type="Proteomes" id="UP000694542">
    <property type="component" value="Chromosome 7"/>
</dbReference>
<name>A0A8C0PV68_CANLF</name>
<evidence type="ECO:0000313" key="13">
    <source>
        <dbReference type="Proteomes" id="UP000694542"/>
    </source>
</evidence>
<evidence type="ECO:0000259" key="11">
    <source>
        <dbReference type="SMART" id="SM00635"/>
    </source>
</evidence>
<dbReference type="Gene3D" id="2.60.40.1080">
    <property type="match status" value="1"/>
</dbReference>
<feature type="compositionally biased region" description="Pro residues" evidence="9">
    <location>
        <begin position="1767"/>
        <end position="1780"/>
    </location>
</feature>
<dbReference type="Pfam" id="PF24991">
    <property type="entry name" value="Ig_NUP210_4th"/>
    <property type="match status" value="1"/>
</dbReference>
<evidence type="ECO:0000256" key="10">
    <source>
        <dbReference type="SAM" id="Phobius"/>
    </source>
</evidence>
<dbReference type="PANTHER" id="PTHR23019:SF1">
    <property type="entry name" value="NUCLEAR PORE MEMBRANE GLYCOPROTEIN 210-LIKE"/>
    <property type="match status" value="1"/>
</dbReference>
<proteinExistence type="inferred from homology"/>
<dbReference type="InterPro" id="IPR056899">
    <property type="entry name" value="Ig_NUP210_9th"/>
</dbReference>
<reference evidence="12" key="2">
    <citation type="submission" date="2025-08" db="UniProtKB">
        <authorList>
            <consortium name="Ensembl"/>
        </authorList>
    </citation>
    <scope>IDENTIFICATION</scope>
</reference>
<dbReference type="PANTHER" id="PTHR23019">
    <property type="entry name" value="NUCLEAR PORE MEMBRANE GLYCOPROTEIN GP210-RELATED"/>
    <property type="match status" value="1"/>
</dbReference>
<dbReference type="InterPro" id="IPR058779">
    <property type="entry name" value="Ig_NUP210_13th"/>
</dbReference>
<dbReference type="Pfam" id="PF26181">
    <property type="entry name" value="Ig_NUP210_13th"/>
    <property type="match status" value="1"/>
</dbReference>
<dbReference type="Ensembl" id="ENSCAFT00040005416.1">
    <property type="protein sequence ID" value="ENSCAFP00040004653.1"/>
    <property type="gene ID" value="ENSCAFG00040002703.1"/>
</dbReference>
<evidence type="ECO:0000256" key="8">
    <source>
        <dbReference type="ARBA" id="ARBA00023242"/>
    </source>
</evidence>
<dbReference type="InterPro" id="IPR008964">
    <property type="entry name" value="Invasin/intimin_cell_adhesion"/>
</dbReference>
<evidence type="ECO:0000256" key="9">
    <source>
        <dbReference type="SAM" id="MobiDB-lite"/>
    </source>
</evidence>
<evidence type="ECO:0000256" key="4">
    <source>
        <dbReference type="ARBA" id="ARBA00022729"/>
    </source>
</evidence>
<dbReference type="InterPro" id="IPR055096">
    <property type="entry name" value="Ig_NUP210_1st"/>
</dbReference>
<dbReference type="Pfam" id="PF22967">
    <property type="entry name" value="Ig_NUP210_1st"/>
    <property type="match status" value="1"/>
</dbReference>
<organism evidence="12 13">
    <name type="scientific">Canis lupus familiaris</name>
    <name type="common">Dog</name>
    <name type="synonym">Canis familiaris</name>
    <dbReference type="NCBI Taxonomy" id="9615"/>
    <lineage>
        <taxon>Eukaryota</taxon>
        <taxon>Metazoa</taxon>
        <taxon>Chordata</taxon>
        <taxon>Craniata</taxon>
        <taxon>Vertebrata</taxon>
        <taxon>Euteleostomi</taxon>
        <taxon>Mammalia</taxon>
        <taxon>Eutheria</taxon>
        <taxon>Laurasiatheria</taxon>
        <taxon>Carnivora</taxon>
        <taxon>Caniformia</taxon>
        <taxon>Canidae</taxon>
        <taxon>Canis</taxon>
    </lineage>
</organism>
<dbReference type="Pfam" id="PF22969">
    <property type="entry name" value="Ig_NUP210_2nd"/>
    <property type="match status" value="1"/>
</dbReference>
<dbReference type="Pfam" id="PF22957">
    <property type="entry name" value="NUP210_Ig"/>
    <property type="match status" value="1"/>
</dbReference>
<dbReference type="InterPro" id="IPR055097">
    <property type="entry name" value="Ig_NUP210_2nd"/>
</dbReference>
<keyword evidence="5 10" id="KW-1133">Transmembrane helix</keyword>
<evidence type="ECO:0000256" key="6">
    <source>
        <dbReference type="ARBA" id="ARBA00023136"/>
    </source>
</evidence>
<dbReference type="Pfam" id="PF24902">
    <property type="entry name" value="Ig_NUP210_9th"/>
    <property type="match status" value="1"/>
</dbReference>
<dbReference type="Pfam" id="PF26184">
    <property type="entry name" value="Ig_NUP210_8th"/>
    <property type="match status" value="1"/>
</dbReference>
<dbReference type="FunFam" id="2.60.40.1080:FF:000002">
    <property type="entry name" value="nuclear pore membrane glycoprotein 210-like"/>
    <property type="match status" value="1"/>
</dbReference>
<dbReference type="Pfam" id="PF26183">
    <property type="entry name" value="Ig_NUP210_14th"/>
    <property type="match status" value="1"/>
</dbReference>
<evidence type="ECO:0000256" key="3">
    <source>
        <dbReference type="ARBA" id="ARBA00022692"/>
    </source>
</evidence>
<dbReference type="Pfam" id="PF22962">
    <property type="entry name" value="Ig_NUP210_7th"/>
    <property type="match status" value="1"/>
</dbReference>
<reference evidence="12" key="1">
    <citation type="submission" date="2018-10" db="EMBL/GenBank/DDBJ databases">
        <title>De novo assembly of a Great Dane genome.</title>
        <authorList>
            <person name="Kidd J.M."/>
            <person name="Pendleton A.L."/>
            <person name="Shen F."/>
            <person name="Emery S."/>
        </authorList>
    </citation>
    <scope>NUCLEOTIDE SEQUENCE [LARGE SCALE GENOMIC DNA]</scope>
    <source>
        <strain evidence="12">Great Dane</strain>
    </source>
</reference>
<sequence length="1793" mass="199390">MTGSGTSRHRRVQPFVGWPAPGILLLLQSLLGTLASKLNVPQVLLPFGREPGRVPFLLEAQRGCYTWHSTHHDAVTVEPLYENGTLCSQKAVLIAESTQPIRLSSIILAREIVTDHELRCDVKVDVINSIEIVSRTRELYVDDSPLELMVRALDAEGNTFSSLAGMMFEWSVAQDNESAREELSSKIRILKYSEAEYSPPVYIAEMEKEEKQGDMILVSGIRTGAAVVKVRIYEPFYKKVAAALIRLLVLENIFLIPSHDIYLLVGAYIKYRVAKMVQGRMTEVGFPLEHYTLELQDPRAGCNGSLSGKVALLDEKTAMVTAVHLGQTNLVFVHKNVHMRSVSGLPNCTIYVVEPGFLGFTVQPGDRWSLEVGQVYVITVEVFDKSSTKVYISDNLRIMCQFLREYFEEQLTTVNGSYHVVKAVKSGVVVINASLTSIIYQNKNIQPVKFPIIHQQEVKIYFPIQLTPNFLAFPHHPMGMLYRYKVQVEGGSGNFTWTSSNETVAMVTTKGVVTAGQVRGNSTILARDVQNPFRYGEIKIYVLKLNKMELLPFHADVEIGQIIEVPIAMYHVNKETKEVIVFSDCSHLLLDLNMDKQGVFTLLKEAVNPVEVALVTWQSVKEMVFEGGPRPWILEPSRFFLELSMEKTEKIELTQVRLPAKRKQNQYIYRVLCLDLGEQTLTFRIGNNPGVLNPSPAVEAVQVRFMCAHPASMSVTPVYREPAGAQPCPLPQHNKQLIPVSSLRDTVLELAVFDQHRRKFDNFSSLILEWKSSNETLAHFENYNSVEMVAKDDGSGQTRLHGHQVLKVHQLKGTVLIGVNFVGYSEKKSPEELFNLLRSAAIELLLVDDVTVLPENATIYNHPDVKEIFSLVEGSGYFLVNSSEQDIVTITYMEAESSIQLVPVHSGFLTLEVYDLCLAFLGPAVAYLRVSDIQELELDLIDKVEIGKTVLVTLRVLGSSKRPFRNKYFRNMELKLQLASAIVTLTLVEEQDEYSENYILRAVSIGQTTLVAIARDKMGRKFTSAPRQVEVFPPFKLVPEKMTLIPANMMQVMSEGGPQPQSIIHFSISNQTVAVVNRRGQVTGKVVGTAVVHGTIQTVNEDTGKVIVFSQDEVYIEVVQLRAVRILAAATRLITATEMPVYVMGVTSTQTPFSFSNANPGLTFHWSMSKRDVLDLVPRHSEVFLQLPVENNFAMVVHTKAAGRTSIKVTVRCMNSSSGQLEGNLLELSDEVQILVFEKLQLFFPECQPEQILMPMNSQLRLHTNREGAAFVSSRVLKCFPNSSVIEEDGEGLLKAGSIAGTAVLEVTSVEPFGVNQTTITGVQVAPVTYLRMSSQPKLYAAHGRTLPAFPVGMSLTFIVQFYNSIGEKFHTHNTQLHLALNRDDLLLIGPGNRNYTYVAQAVNTGVTLLGIWDRRHPGVADYIPVAVEHAIEPDTHLTFVGDVICFSTHLLSHNVVVNASSRLTLSFDLKTHLTNTPNSTVFKLFITTGRNGANLKGSCTPSQALAITTILLPETLVLCHVQFSNTLLDIPASKIFNVHAGFSMEKGVYVCLIKVRPQSEELLQALSVADTSVYGWATLVSERSRNGMQRILIPFIPAFYINQSEVVLSHRQDIGEIRVLGVDRVLEKLEVFPSSPVLVVSGHRESSLTPGLAVYRVRVVNFTSLQQTASPIFINISCALTSQSEAVLVRALKDKSGTDQCKGSSVLQKFLSSHQTILFTLFAMLASTAFIFLAYNAVLNKIQTVPIVYVPTLGTSQPGSYAPTTRSPPPFLSPQPPPAQSRLQHWLWSVRH</sequence>
<dbReference type="InterPro" id="IPR055094">
    <property type="entry name" value="NUP210_Ig15"/>
</dbReference>
<comment type="subcellular location">
    <subcellularLocation>
        <location evidence="1">Nucleus membrane</location>
        <topology evidence="1">Single-pass membrane protein</topology>
    </subcellularLocation>
</comment>
<keyword evidence="4" id="KW-0732">Signal</keyword>
<dbReference type="InterPro" id="IPR055098">
    <property type="entry name" value="Ig_NUP210_3rd"/>
</dbReference>